<evidence type="ECO:0000313" key="10">
    <source>
        <dbReference type="EMBL" id="GAU96481.1"/>
    </source>
</evidence>
<dbReference type="SMART" id="SM00235">
    <property type="entry name" value="ZnMc"/>
    <property type="match status" value="1"/>
</dbReference>
<dbReference type="STRING" id="947166.A0A1D1V440"/>
<comment type="caution">
    <text evidence="6">Lacks conserved residue(s) required for the propagation of feature annotation.</text>
</comment>
<evidence type="ECO:0000256" key="8">
    <source>
        <dbReference type="SAM" id="MobiDB-lite"/>
    </source>
</evidence>
<proteinExistence type="predicted"/>
<evidence type="ECO:0000256" key="2">
    <source>
        <dbReference type="ARBA" id="ARBA00022723"/>
    </source>
</evidence>
<feature type="compositionally biased region" description="Low complexity" evidence="8">
    <location>
        <begin position="323"/>
        <end position="332"/>
    </location>
</feature>
<evidence type="ECO:0000256" key="5">
    <source>
        <dbReference type="ARBA" id="ARBA00023049"/>
    </source>
</evidence>
<dbReference type="EMBL" id="BDGG01000003">
    <property type="protein sequence ID" value="GAU96481.1"/>
    <property type="molecule type" value="Genomic_DNA"/>
</dbReference>
<dbReference type="PROSITE" id="PS51864">
    <property type="entry name" value="ASTACIN"/>
    <property type="match status" value="1"/>
</dbReference>
<dbReference type="AlphaFoldDB" id="A0A1D1V440"/>
<keyword evidence="5 6" id="KW-0482">Metalloprotease</keyword>
<dbReference type="InterPro" id="IPR024079">
    <property type="entry name" value="MetalloPept_cat_dom_sf"/>
</dbReference>
<comment type="caution">
    <text evidence="10">The sequence shown here is derived from an EMBL/GenBank/DDBJ whole genome shotgun (WGS) entry which is preliminary data.</text>
</comment>
<dbReference type="InterPro" id="IPR006026">
    <property type="entry name" value="Peptidase_Metallo"/>
</dbReference>
<keyword evidence="2 6" id="KW-0479">Metal-binding</keyword>
<dbReference type="InterPro" id="IPR034035">
    <property type="entry name" value="Astacin-like_dom"/>
</dbReference>
<keyword evidence="7" id="KW-0732">Signal</keyword>
<feature type="domain" description="Peptidase M12A" evidence="9">
    <location>
        <begin position="100"/>
        <end position="292"/>
    </location>
</feature>
<dbReference type="PRINTS" id="PR00480">
    <property type="entry name" value="ASTACIN"/>
</dbReference>
<feature type="chain" id="PRO_5008811106" description="Metalloendopeptidase" evidence="7">
    <location>
        <begin position="25"/>
        <end position="372"/>
    </location>
</feature>
<keyword evidence="11" id="KW-1185">Reference proteome</keyword>
<dbReference type="OrthoDB" id="291007at2759"/>
<evidence type="ECO:0000313" key="11">
    <source>
        <dbReference type="Proteomes" id="UP000186922"/>
    </source>
</evidence>
<dbReference type="Proteomes" id="UP000186922">
    <property type="component" value="Unassembled WGS sequence"/>
</dbReference>
<dbReference type="EC" id="3.4.24.-" evidence="7"/>
<sequence>MTRKPVSLLFVVCVFYLSLLCSEARPIEKRSLDLSKIKETVTNFVKAIPSHWREYIPEELYQKGIARAKRLQGAIEHFFEGDIAGIDKGGGRQRAPLASNGMIDRNFLWPNGTVPYEISSSFAPHELGVIEGSLKDIMAKTCVRFVPRTTETDYISFVRRGLGCSSYVARVGGKQYVDLQPGCIYELGEVQHEVMHALGFYHEQSREDRDQYVQIIWDNVKPDQRDQFKKYVTNTMNLSYDYNSIMHYGWNYFAVDITKPTILPNVKGAAIGSRTAMSPTDVEKINRQYSCPQSIQNRPQIPIPSQWLAVQAVPVAPVVPGSVTPSPSAGSPGCKGVTGRSEPTTAPPSFWGKVKNVLKNKAQDVICQVVGN</sequence>
<dbReference type="SUPFAM" id="SSF55486">
    <property type="entry name" value="Metalloproteases ('zincins'), catalytic domain"/>
    <property type="match status" value="1"/>
</dbReference>
<feature type="binding site" evidence="6">
    <location>
        <position position="202"/>
    </location>
    <ligand>
        <name>Zn(2+)</name>
        <dbReference type="ChEBI" id="CHEBI:29105"/>
        <note>catalytic</note>
    </ligand>
</feature>
<feature type="binding site" evidence="6">
    <location>
        <position position="196"/>
    </location>
    <ligand>
        <name>Zn(2+)</name>
        <dbReference type="ChEBI" id="CHEBI:29105"/>
        <note>catalytic</note>
    </ligand>
</feature>
<dbReference type="GO" id="GO:0006508">
    <property type="term" value="P:proteolysis"/>
    <property type="evidence" value="ECO:0007669"/>
    <property type="project" value="UniProtKB-KW"/>
</dbReference>
<protein>
    <recommendedName>
        <fullName evidence="7">Metalloendopeptidase</fullName>
        <ecNumber evidence="7">3.4.24.-</ecNumber>
    </recommendedName>
</protein>
<dbReference type="InterPro" id="IPR001506">
    <property type="entry name" value="Peptidase_M12A"/>
</dbReference>
<dbReference type="GO" id="GO:0008270">
    <property type="term" value="F:zinc ion binding"/>
    <property type="evidence" value="ECO:0007669"/>
    <property type="project" value="UniProtKB-UniRule"/>
</dbReference>
<feature type="active site" evidence="6">
    <location>
        <position position="193"/>
    </location>
</feature>
<evidence type="ECO:0000256" key="4">
    <source>
        <dbReference type="ARBA" id="ARBA00022833"/>
    </source>
</evidence>
<feature type="region of interest" description="Disordered" evidence="8">
    <location>
        <begin position="323"/>
        <end position="348"/>
    </location>
</feature>
<keyword evidence="1 6" id="KW-0645">Protease</keyword>
<dbReference type="PANTHER" id="PTHR10127">
    <property type="entry name" value="DISCOIDIN, CUB, EGF, LAMININ , AND ZINC METALLOPROTEASE DOMAIN CONTAINING"/>
    <property type="match status" value="1"/>
</dbReference>
<keyword evidence="3 6" id="KW-0378">Hydrolase</keyword>
<feature type="signal peptide" evidence="7">
    <location>
        <begin position="1"/>
        <end position="24"/>
    </location>
</feature>
<gene>
    <name evidence="10" type="primary">RvY_07918-1</name>
    <name evidence="10" type="synonym">RvY_07918.1</name>
    <name evidence="10" type="ORF">RvY_07918</name>
</gene>
<organism evidence="10 11">
    <name type="scientific">Ramazzottius varieornatus</name>
    <name type="common">Water bear</name>
    <name type="synonym">Tardigrade</name>
    <dbReference type="NCBI Taxonomy" id="947166"/>
    <lineage>
        <taxon>Eukaryota</taxon>
        <taxon>Metazoa</taxon>
        <taxon>Ecdysozoa</taxon>
        <taxon>Tardigrada</taxon>
        <taxon>Eutardigrada</taxon>
        <taxon>Parachela</taxon>
        <taxon>Hypsibioidea</taxon>
        <taxon>Ramazzottiidae</taxon>
        <taxon>Ramazzottius</taxon>
    </lineage>
</organism>
<name>A0A1D1V440_RAMVA</name>
<dbReference type="CDD" id="cd04280">
    <property type="entry name" value="ZnMc_astacin_like"/>
    <property type="match status" value="1"/>
</dbReference>
<evidence type="ECO:0000256" key="7">
    <source>
        <dbReference type="RuleBase" id="RU361183"/>
    </source>
</evidence>
<keyword evidence="4 6" id="KW-0862">Zinc</keyword>
<feature type="binding site" evidence="6">
    <location>
        <position position="192"/>
    </location>
    <ligand>
        <name>Zn(2+)</name>
        <dbReference type="ChEBI" id="CHEBI:29105"/>
        <note>catalytic</note>
    </ligand>
</feature>
<dbReference type="GO" id="GO:0004222">
    <property type="term" value="F:metalloendopeptidase activity"/>
    <property type="evidence" value="ECO:0007669"/>
    <property type="project" value="UniProtKB-UniRule"/>
</dbReference>
<reference evidence="10 11" key="1">
    <citation type="journal article" date="2016" name="Nat. Commun.">
        <title>Extremotolerant tardigrade genome and improved radiotolerance of human cultured cells by tardigrade-unique protein.</title>
        <authorList>
            <person name="Hashimoto T."/>
            <person name="Horikawa D.D."/>
            <person name="Saito Y."/>
            <person name="Kuwahara H."/>
            <person name="Kozuka-Hata H."/>
            <person name="Shin-I T."/>
            <person name="Minakuchi Y."/>
            <person name="Ohishi K."/>
            <person name="Motoyama A."/>
            <person name="Aizu T."/>
            <person name="Enomoto A."/>
            <person name="Kondo K."/>
            <person name="Tanaka S."/>
            <person name="Hara Y."/>
            <person name="Koshikawa S."/>
            <person name="Sagara H."/>
            <person name="Miura T."/>
            <person name="Yokobori S."/>
            <person name="Miyagawa K."/>
            <person name="Suzuki Y."/>
            <person name="Kubo T."/>
            <person name="Oyama M."/>
            <person name="Kohara Y."/>
            <person name="Fujiyama A."/>
            <person name="Arakawa K."/>
            <person name="Katayama T."/>
            <person name="Toyoda A."/>
            <person name="Kunieda T."/>
        </authorList>
    </citation>
    <scope>NUCLEOTIDE SEQUENCE [LARGE SCALE GENOMIC DNA]</scope>
    <source>
        <strain evidence="10 11">YOKOZUNA-1</strain>
    </source>
</reference>
<evidence type="ECO:0000256" key="6">
    <source>
        <dbReference type="PROSITE-ProRule" id="PRU01211"/>
    </source>
</evidence>
<dbReference type="Gene3D" id="3.40.390.10">
    <property type="entry name" value="Collagenase (Catalytic Domain)"/>
    <property type="match status" value="1"/>
</dbReference>
<evidence type="ECO:0000259" key="9">
    <source>
        <dbReference type="PROSITE" id="PS51864"/>
    </source>
</evidence>
<comment type="cofactor">
    <cofactor evidence="6 7">
        <name>Zn(2+)</name>
        <dbReference type="ChEBI" id="CHEBI:29105"/>
    </cofactor>
    <text evidence="6 7">Binds 1 zinc ion per subunit.</text>
</comment>
<dbReference type="Pfam" id="PF01400">
    <property type="entry name" value="Astacin"/>
    <property type="match status" value="1"/>
</dbReference>
<evidence type="ECO:0000256" key="1">
    <source>
        <dbReference type="ARBA" id="ARBA00022670"/>
    </source>
</evidence>
<dbReference type="PANTHER" id="PTHR10127:SF780">
    <property type="entry name" value="METALLOENDOPEPTIDASE"/>
    <property type="match status" value="1"/>
</dbReference>
<evidence type="ECO:0000256" key="3">
    <source>
        <dbReference type="ARBA" id="ARBA00022801"/>
    </source>
</evidence>
<accession>A0A1D1V440</accession>